<protein>
    <recommendedName>
        <fullName evidence="3">SWIM-type domain-containing protein</fullName>
    </recommendedName>
</protein>
<dbReference type="PANTHER" id="PTHR28498:SF1">
    <property type="entry name" value="ZINC FINGER SWIM DOMAIN-CONTAINING PROTEIN 7"/>
    <property type="match status" value="1"/>
</dbReference>
<dbReference type="AlphaFoldDB" id="A0A2C5ZHC1"/>
<evidence type="ECO:0000313" key="1">
    <source>
        <dbReference type="EMBL" id="PHH79200.1"/>
    </source>
</evidence>
<evidence type="ECO:0000313" key="2">
    <source>
        <dbReference type="Proteomes" id="UP000224854"/>
    </source>
</evidence>
<dbReference type="GO" id="GO:0000724">
    <property type="term" value="P:double-strand break repair via homologous recombination"/>
    <property type="evidence" value="ECO:0007669"/>
    <property type="project" value="TreeGrafter"/>
</dbReference>
<sequence length="179" mass="19405">MSQNGLPSHHQLILSLIDSLSTTSPGPSASPRRAGHGRRSLLLTLHVLFPGMVLPALDLLDRQLVSCLSVDNDSFFLVQSSASSRRGPPKNHLVLLDGWNCSCAAFALDAYRRHSAALAPEPGANHSTLNTLSSFEEHTPCCKHLLACLVAQSWRNSLGNSLQQRHVTREELAALISNI</sequence>
<dbReference type="PANTHER" id="PTHR28498">
    <property type="entry name" value="ZINC FINGER SWIM DOMAIN-CONTAINING PROTEIN 7"/>
    <property type="match status" value="1"/>
</dbReference>
<reference evidence="1 2" key="1">
    <citation type="submission" date="2017-06" db="EMBL/GenBank/DDBJ databases">
        <title>Ant-infecting Ophiocordyceps genomes reveal a high diversity of potential behavioral manipulation genes and a possible major role for enterotoxins.</title>
        <authorList>
            <person name="De Bekker C."/>
            <person name="Evans H.C."/>
            <person name="Brachmann A."/>
            <person name="Hughes D.P."/>
        </authorList>
    </citation>
    <scope>NUCLEOTIDE SEQUENCE [LARGE SCALE GENOMIC DNA]</scope>
    <source>
        <strain evidence="1 2">1348a</strain>
    </source>
</reference>
<dbReference type="Proteomes" id="UP000224854">
    <property type="component" value="Unassembled WGS sequence"/>
</dbReference>
<name>A0A2C5ZHC1_9HYPO</name>
<accession>A0A2C5ZHC1</accession>
<evidence type="ECO:0008006" key="3">
    <source>
        <dbReference type="Google" id="ProtNLM"/>
    </source>
</evidence>
<dbReference type="OrthoDB" id="74545at2759"/>
<gene>
    <name evidence="1" type="ORF">CDD82_2544</name>
</gene>
<dbReference type="EMBL" id="NJEU01000194">
    <property type="protein sequence ID" value="PHH79200.1"/>
    <property type="molecule type" value="Genomic_DNA"/>
</dbReference>
<organism evidence="1 2">
    <name type="scientific">Ophiocordyceps australis</name>
    <dbReference type="NCBI Taxonomy" id="1399860"/>
    <lineage>
        <taxon>Eukaryota</taxon>
        <taxon>Fungi</taxon>
        <taxon>Dikarya</taxon>
        <taxon>Ascomycota</taxon>
        <taxon>Pezizomycotina</taxon>
        <taxon>Sordariomycetes</taxon>
        <taxon>Hypocreomycetidae</taxon>
        <taxon>Hypocreales</taxon>
        <taxon>Ophiocordycipitaceae</taxon>
        <taxon>Ophiocordyceps</taxon>
    </lineage>
</organism>
<proteinExistence type="predicted"/>
<keyword evidence="2" id="KW-1185">Reference proteome</keyword>
<comment type="caution">
    <text evidence="1">The sequence shown here is derived from an EMBL/GenBank/DDBJ whole genome shotgun (WGS) entry which is preliminary data.</text>
</comment>